<dbReference type="Gene3D" id="3.40.50.2300">
    <property type="match status" value="1"/>
</dbReference>
<evidence type="ECO:0000256" key="7">
    <source>
        <dbReference type="ARBA" id="ARBA00023125"/>
    </source>
</evidence>
<dbReference type="PROSITE" id="PS50110">
    <property type="entry name" value="RESPONSE_REGULATORY"/>
    <property type="match status" value="1"/>
</dbReference>
<dbReference type="GO" id="GO:0043565">
    <property type="term" value="F:sequence-specific DNA binding"/>
    <property type="evidence" value="ECO:0007669"/>
    <property type="project" value="InterPro"/>
</dbReference>
<evidence type="ECO:0000313" key="13">
    <source>
        <dbReference type="EMBL" id="QUI25489.1"/>
    </source>
</evidence>
<dbReference type="Pfam" id="PF12833">
    <property type="entry name" value="HTH_18"/>
    <property type="match status" value="1"/>
</dbReference>
<dbReference type="InterPro" id="IPR018062">
    <property type="entry name" value="HTH_AraC-typ_CS"/>
</dbReference>
<comment type="subcellular location">
    <subcellularLocation>
        <location evidence="1">Cytoplasm</location>
    </subcellularLocation>
</comment>
<dbReference type="Pfam" id="PF00072">
    <property type="entry name" value="Response_reg"/>
    <property type="match status" value="1"/>
</dbReference>
<dbReference type="GO" id="GO:0000160">
    <property type="term" value="P:phosphorelay signal transduction system"/>
    <property type="evidence" value="ECO:0007669"/>
    <property type="project" value="UniProtKB-KW"/>
</dbReference>
<keyword evidence="14" id="KW-1185">Reference proteome</keyword>
<protein>
    <recommendedName>
        <fullName evidence="2">Stage 0 sporulation protein A homolog</fullName>
    </recommendedName>
</protein>
<evidence type="ECO:0000259" key="12">
    <source>
        <dbReference type="PROSITE" id="PS50110"/>
    </source>
</evidence>
<dbReference type="PANTHER" id="PTHR42713">
    <property type="entry name" value="HISTIDINE KINASE-RELATED"/>
    <property type="match status" value="1"/>
</dbReference>
<organism evidence="13 14">
    <name type="scientific">Vallitalea pronyensis</name>
    <dbReference type="NCBI Taxonomy" id="1348613"/>
    <lineage>
        <taxon>Bacteria</taxon>
        <taxon>Bacillati</taxon>
        <taxon>Bacillota</taxon>
        <taxon>Clostridia</taxon>
        <taxon>Lachnospirales</taxon>
        <taxon>Vallitaleaceae</taxon>
        <taxon>Vallitalea</taxon>
    </lineage>
</organism>
<dbReference type="InterPro" id="IPR001789">
    <property type="entry name" value="Sig_transdc_resp-reg_receiver"/>
</dbReference>
<keyword evidence="3" id="KW-0963">Cytoplasm</keyword>
<proteinExistence type="predicted"/>
<dbReference type="GO" id="GO:0005737">
    <property type="term" value="C:cytoplasm"/>
    <property type="evidence" value="ECO:0007669"/>
    <property type="project" value="UniProtKB-SubCell"/>
</dbReference>
<keyword evidence="8" id="KW-0804">Transcription</keyword>
<name>A0A8J8MPZ9_9FIRM</name>
<accession>A0A8J8MPZ9</accession>
<evidence type="ECO:0000256" key="8">
    <source>
        <dbReference type="ARBA" id="ARBA00023163"/>
    </source>
</evidence>
<dbReference type="Gene3D" id="1.10.10.60">
    <property type="entry name" value="Homeodomain-like"/>
    <property type="match status" value="2"/>
</dbReference>
<dbReference type="KEGG" id="vpy:HZI73_25720"/>
<keyword evidence="5" id="KW-0902">Two-component regulatory system</keyword>
<evidence type="ECO:0000256" key="5">
    <source>
        <dbReference type="ARBA" id="ARBA00023012"/>
    </source>
</evidence>
<dbReference type="InterPro" id="IPR018060">
    <property type="entry name" value="HTH_AraC"/>
</dbReference>
<keyword evidence="6" id="KW-0805">Transcription regulation</keyword>
<evidence type="ECO:0000256" key="10">
    <source>
        <dbReference type="PROSITE-ProRule" id="PRU00169"/>
    </source>
</evidence>
<evidence type="ECO:0000256" key="6">
    <source>
        <dbReference type="ARBA" id="ARBA00023015"/>
    </source>
</evidence>
<dbReference type="InterPro" id="IPR011006">
    <property type="entry name" value="CheY-like_superfamily"/>
</dbReference>
<evidence type="ECO:0000313" key="14">
    <source>
        <dbReference type="Proteomes" id="UP000683246"/>
    </source>
</evidence>
<evidence type="ECO:0000256" key="3">
    <source>
        <dbReference type="ARBA" id="ARBA00022490"/>
    </source>
</evidence>
<evidence type="ECO:0000256" key="9">
    <source>
        <dbReference type="ARBA" id="ARBA00024867"/>
    </source>
</evidence>
<dbReference type="AlphaFoldDB" id="A0A8J8MPZ9"/>
<keyword evidence="7" id="KW-0238">DNA-binding</keyword>
<dbReference type="SUPFAM" id="SSF46689">
    <property type="entry name" value="Homeodomain-like"/>
    <property type="match status" value="2"/>
</dbReference>
<feature type="modified residue" description="4-aspartylphosphate" evidence="10">
    <location>
        <position position="54"/>
    </location>
</feature>
<evidence type="ECO:0000259" key="11">
    <source>
        <dbReference type="PROSITE" id="PS01124"/>
    </source>
</evidence>
<dbReference type="PANTHER" id="PTHR42713:SF3">
    <property type="entry name" value="TRANSCRIPTIONAL REGULATORY PROTEIN HPTR"/>
    <property type="match status" value="1"/>
</dbReference>
<dbReference type="SUPFAM" id="SSF52172">
    <property type="entry name" value="CheY-like"/>
    <property type="match status" value="1"/>
</dbReference>
<dbReference type="PROSITE" id="PS01124">
    <property type="entry name" value="HTH_ARAC_FAMILY_2"/>
    <property type="match status" value="1"/>
</dbReference>
<dbReference type="EMBL" id="CP058649">
    <property type="protein sequence ID" value="QUI25489.1"/>
    <property type="molecule type" value="Genomic_DNA"/>
</dbReference>
<keyword evidence="4 10" id="KW-0597">Phosphoprotein</keyword>
<dbReference type="Proteomes" id="UP000683246">
    <property type="component" value="Chromosome"/>
</dbReference>
<dbReference type="SMART" id="SM00448">
    <property type="entry name" value="REC"/>
    <property type="match status" value="1"/>
</dbReference>
<dbReference type="GO" id="GO:0003700">
    <property type="term" value="F:DNA-binding transcription factor activity"/>
    <property type="evidence" value="ECO:0007669"/>
    <property type="project" value="InterPro"/>
</dbReference>
<sequence>MKVLLVDDEAIVRIGIKSMIDWASYGFELIGEVGNGREALDFIISEKPEIVITDIKMPIMDGIELIREAKHVAPHIKFIVLSSYDEFYYVKEALMLGAVDYLLKVEVDSQSLMTVIQQLKQQIEHTSQEDHTTDAQQIKKNIGALRNELFRKVISGVLISEDSFKKEQELLDMTFHHHQLFFLGIMTKPLHGVVIEPHKIYTHQFAIRNIASEIMNEEFTGYAFDVKGSHLFLCFTHKMGYDTSMDAIHFMGSRIIEMLYQYLNVQCAIGIGEGDNTLKGFKKGYMEANEALDYRIICGYGKVFIRKQKERLVLSDQLPHMNTCIASFAKVLGSYDFIALNKYHHELQLLIKQKKYTVNAWIKLASSMLYAYEEFVQDRKCLEIEACDEDRMNHHHLNTIETYIEFEEWLAGLMAEISKRFDVMNSDDISRIIVKAEAFIKKHYNQNISLSDVANSVHLNPTYLSTIFHKTKKMKYSDYVTKVRIDKAIELLIQTDKKIYAISDEIGYKNVHYFNRVFRKQMGTTPKAFRSRNAPIM</sequence>
<evidence type="ECO:0000256" key="2">
    <source>
        <dbReference type="ARBA" id="ARBA00018672"/>
    </source>
</evidence>
<feature type="domain" description="HTH araC/xylS-type" evidence="11">
    <location>
        <begin position="434"/>
        <end position="532"/>
    </location>
</feature>
<dbReference type="SMART" id="SM00342">
    <property type="entry name" value="HTH_ARAC"/>
    <property type="match status" value="1"/>
</dbReference>
<comment type="function">
    <text evidence="9">May play the central regulatory role in sporulation. It may be an element of the effector pathway responsible for the activation of sporulation genes in response to nutritional stress. Spo0A may act in concert with spo0H (a sigma factor) to control the expression of some genes that are critical to the sporulation process.</text>
</comment>
<feature type="domain" description="Response regulatory" evidence="12">
    <location>
        <begin position="2"/>
        <end position="119"/>
    </location>
</feature>
<evidence type="ECO:0000256" key="4">
    <source>
        <dbReference type="ARBA" id="ARBA00022553"/>
    </source>
</evidence>
<dbReference type="CDD" id="cd17536">
    <property type="entry name" value="REC_YesN-like"/>
    <property type="match status" value="1"/>
</dbReference>
<dbReference type="RefSeq" id="WP_212696193.1">
    <property type="nucleotide sequence ID" value="NZ_CP058649.1"/>
</dbReference>
<gene>
    <name evidence="13" type="ORF">HZI73_25720</name>
</gene>
<dbReference type="PROSITE" id="PS00041">
    <property type="entry name" value="HTH_ARAC_FAMILY_1"/>
    <property type="match status" value="1"/>
</dbReference>
<dbReference type="InterPro" id="IPR051552">
    <property type="entry name" value="HptR"/>
</dbReference>
<dbReference type="InterPro" id="IPR009057">
    <property type="entry name" value="Homeodomain-like_sf"/>
</dbReference>
<reference evidence="13" key="1">
    <citation type="submission" date="2020-07" db="EMBL/GenBank/DDBJ databases">
        <title>Vallitalea pronyensis genome.</title>
        <authorList>
            <person name="Postec A."/>
        </authorList>
    </citation>
    <scope>NUCLEOTIDE SEQUENCE</scope>
    <source>
        <strain evidence="13">FatNI3</strain>
    </source>
</reference>
<evidence type="ECO:0000256" key="1">
    <source>
        <dbReference type="ARBA" id="ARBA00004496"/>
    </source>
</evidence>